<keyword evidence="2" id="KW-1185">Reference proteome</keyword>
<name>K0B2H6_GOTA9</name>
<accession>K0B2H6</accession>
<dbReference type="KEGG" id="cad:Curi_c23100"/>
<dbReference type="Proteomes" id="UP000006094">
    <property type="component" value="Chromosome"/>
</dbReference>
<dbReference type="STRING" id="1128398.Curi_c23100"/>
<sequence length="53" mass="5724">MYKLLCVGLGGFIGTSLRYCISISASKLLRTQIPYGTLFVNVLGGTITVNRTL</sequence>
<gene>
    <name evidence="1" type="ordered locus">Curi_c23100</name>
</gene>
<evidence type="ECO:0000313" key="1">
    <source>
        <dbReference type="EMBL" id="AFS79312.1"/>
    </source>
</evidence>
<protein>
    <submittedName>
        <fullName evidence="1">Camphor resistance protein-like protein</fullName>
    </submittedName>
</protein>
<dbReference type="RefSeq" id="WP_014968446.1">
    <property type="nucleotide sequence ID" value="NC_018664.1"/>
</dbReference>
<organism evidence="1 2">
    <name type="scientific">Gottschalkia acidurici (strain ATCC 7906 / DSM 604 / BCRC 14475 / CIP 104303 / KCTC 5404 / NCIMB 10678 / 9a)</name>
    <name type="common">Clostridium acidurici</name>
    <dbReference type="NCBI Taxonomy" id="1128398"/>
    <lineage>
        <taxon>Bacteria</taxon>
        <taxon>Bacillati</taxon>
        <taxon>Bacillota</taxon>
        <taxon>Tissierellia</taxon>
        <taxon>Tissierellales</taxon>
        <taxon>Gottschalkiaceae</taxon>
        <taxon>Gottschalkia</taxon>
    </lineage>
</organism>
<dbReference type="AlphaFoldDB" id="K0B2H6"/>
<evidence type="ECO:0000313" key="2">
    <source>
        <dbReference type="Proteomes" id="UP000006094"/>
    </source>
</evidence>
<proteinExistence type="predicted"/>
<reference evidence="1 2" key="1">
    <citation type="journal article" date="2012" name="PLoS ONE">
        <title>The purine-utilizing bacterium Clostridium acidurici 9a: a genome-guided metabolic reconsideration.</title>
        <authorList>
            <person name="Hartwich K."/>
            <person name="Poehlein A."/>
            <person name="Daniel R."/>
        </authorList>
    </citation>
    <scope>NUCLEOTIDE SEQUENCE [LARGE SCALE GENOMIC DNA]</scope>
    <source>
        <strain evidence="2">ATCC 7906 / DSM 604 / BCRC 14475 / CIP 104303 / KCTC 5404 / NCIMB 10678 / 9a</strain>
    </source>
</reference>
<dbReference type="EMBL" id="CP003326">
    <property type="protein sequence ID" value="AFS79312.1"/>
    <property type="molecule type" value="Genomic_DNA"/>
</dbReference>
<dbReference type="HOGENOM" id="CLU_3059984_0_0_9"/>